<evidence type="ECO:0000313" key="1">
    <source>
        <dbReference type="EMBL" id="CDW37164.1"/>
    </source>
</evidence>
<reference evidence="1" key="1">
    <citation type="submission" date="2014-05" db="EMBL/GenBank/DDBJ databases">
        <authorList>
            <person name="Chronopoulou M."/>
        </authorList>
    </citation>
    <scope>NUCLEOTIDE SEQUENCE</scope>
    <source>
        <tissue evidence="1">Whole organism</tissue>
    </source>
</reference>
<accession>A0A0K2UG10</accession>
<proteinExistence type="predicted"/>
<dbReference type="EMBL" id="HACA01019803">
    <property type="protein sequence ID" value="CDW37164.1"/>
    <property type="molecule type" value="Transcribed_RNA"/>
</dbReference>
<organism evidence="1">
    <name type="scientific">Lepeophtheirus salmonis</name>
    <name type="common">Salmon louse</name>
    <name type="synonym">Caligus salmonis</name>
    <dbReference type="NCBI Taxonomy" id="72036"/>
    <lineage>
        <taxon>Eukaryota</taxon>
        <taxon>Metazoa</taxon>
        <taxon>Ecdysozoa</taxon>
        <taxon>Arthropoda</taxon>
        <taxon>Crustacea</taxon>
        <taxon>Multicrustacea</taxon>
        <taxon>Hexanauplia</taxon>
        <taxon>Copepoda</taxon>
        <taxon>Siphonostomatoida</taxon>
        <taxon>Caligidae</taxon>
        <taxon>Lepeophtheirus</taxon>
    </lineage>
</organism>
<sequence length="52" mass="6438">MRVFFVIRKQVEDNVSIRCFVYKSYSIPLLHINTYWERFSEYLNFVAILKFI</sequence>
<name>A0A0K2UG10_LEPSM</name>
<dbReference type="AlphaFoldDB" id="A0A0K2UG10"/>
<protein>
    <submittedName>
        <fullName evidence="1">Uncharacterized protein</fullName>
    </submittedName>
</protein>